<accession>A0A498R5X8</accession>
<dbReference type="AlphaFoldDB" id="A0A498R5X8"/>
<proteinExistence type="predicted"/>
<evidence type="ECO:0000313" key="3">
    <source>
        <dbReference type="Proteomes" id="UP000277811"/>
    </source>
</evidence>
<protein>
    <recommendedName>
        <fullName evidence="1">HD domain-containing protein</fullName>
    </recommendedName>
</protein>
<name>A0A498R5X8_9FIRM</name>
<dbReference type="InterPro" id="IPR006675">
    <property type="entry name" value="HDIG_dom"/>
</dbReference>
<dbReference type="Proteomes" id="UP000277811">
    <property type="component" value="Unassembled WGS sequence"/>
</dbReference>
<sequence length="189" mass="21607">MQISKQQAWQVLNQYVTSDVLLRHCLAVEIAMRAYAAKFNQDPEYWSTVGLLHDVDFEKYPEEHPAHARKILMAHGYDDEFITNVESHARDWPKERTILQKTLLAVDELTGFIIACALVRPDKSLENLEVKSVMKKMKDKAFARAVNRETIINSALDMGIDLKEHIGFVTQALSLAVKQPEYQEIPLIG</sequence>
<dbReference type="Pfam" id="PF01966">
    <property type="entry name" value="HD"/>
    <property type="match status" value="1"/>
</dbReference>
<feature type="domain" description="HD" evidence="1">
    <location>
        <begin position="22"/>
        <end position="105"/>
    </location>
</feature>
<evidence type="ECO:0000313" key="2">
    <source>
        <dbReference type="EMBL" id="VBB06801.1"/>
    </source>
</evidence>
<dbReference type="PANTHER" id="PTHR38659:SF2">
    <property type="entry name" value="HDIG DOMAIN PROTEIN"/>
    <property type="match status" value="1"/>
</dbReference>
<dbReference type="RefSeq" id="WP_122627752.1">
    <property type="nucleotide sequence ID" value="NZ_UPPP01000068.1"/>
</dbReference>
<dbReference type="SUPFAM" id="SSF109604">
    <property type="entry name" value="HD-domain/PDEase-like"/>
    <property type="match status" value="1"/>
</dbReference>
<gene>
    <name evidence="2" type="ORF">LUCI_2038</name>
</gene>
<dbReference type="InterPro" id="IPR006674">
    <property type="entry name" value="HD_domain"/>
</dbReference>
<dbReference type="EMBL" id="UPPP01000068">
    <property type="protein sequence ID" value="VBB06801.1"/>
    <property type="molecule type" value="Genomic_DNA"/>
</dbReference>
<dbReference type="PANTHER" id="PTHR38659">
    <property type="entry name" value="METAL-DEPENDENT PHOSPHOHYDROLASE"/>
    <property type="match status" value="1"/>
</dbReference>
<keyword evidence="3" id="KW-1185">Reference proteome</keyword>
<reference evidence="2 3" key="1">
    <citation type="submission" date="2018-06" db="EMBL/GenBank/DDBJ databases">
        <authorList>
            <person name="Strepis N."/>
        </authorList>
    </citation>
    <scope>NUCLEOTIDE SEQUENCE [LARGE SCALE GENOMIC DNA]</scope>
    <source>
        <strain evidence="2">LUCI</strain>
    </source>
</reference>
<organism evidence="2 3">
    <name type="scientific">Lucifera butyrica</name>
    <dbReference type="NCBI Taxonomy" id="1351585"/>
    <lineage>
        <taxon>Bacteria</taxon>
        <taxon>Bacillati</taxon>
        <taxon>Bacillota</taxon>
        <taxon>Negativicutes</taxon>
        <taxon>Veillonellales</taxon>
        <taxon>Veillonellaceae</taxon>
        <taxon>Lucifera</taxon>
    </lineage>
</organism>
<dbReference type="OrthoDB" id="9801160at2"/>
<evidence type="ECO:0000259" key="1">
    <source>
        <dbReference type="Pfam" id="PF01966"/>
    </source>
</evidence>
<dbReference type="Gene3D" id="1.10.3210.10">
    <property type="entry name" value="Hypothetical protein af1432"/>
    <property type="match status" value="1"/>
</dbReference>
<dbReference type="NCBIfam" id="TIGR00277">
    <property type="entry name" value="HDIG"/>
    <property type="match status" value="1"/>
</dbReference>